<evidence type="ECO:0000313" key="7">
    <source>
        <dbReference type="EMBL" id="OHS97731.1"/>
    </source>
</evidence>
<keyword evidence="3" id="KW-0378">Hydrolase</keyword>
<dbReference type="InterPro" id="IPR000340">
    <property type="entry name" value="Dual-sp_phosphatase_cat-dom"/>
</dbReference>
<dbReference type="InterPro" id="IPR029021">
    <property type="entry name" value="Prot-tyrosine_phosphatase-like"/>
</dbReference>
<feature type="domain" description="Tyrosine-protein phosphatase" evidence="5">
    <location>
        <begin position="225"/>
        <end position="368"/>
    </location>
</feature>
<comment type="similarity">
    <text evidence="1">Belongs to the protein-tyrosine phosphatase family. Non-receptor class dual specificity subfamily.</text>
</comment>
<dbReference type="EC" id="3.1.3.48" evidence="2"/>
<sequence length="382" mass="43293">MGQVFSVEHTLCETQSNTKAVMILLYENHDFKPLSILDFVRAPASFSGKPIIIVEPLNPSNTDEIPFIAGQIKDKLSYTDTMRAIHTIYKLTPYQFKEYRLWLLVSPTISQNMISEVLNFSRRFPFGNFTCNVAAEASNLFFDMKSFHSFSSAIRPPSAGIRCSSPIRSNNVHPTGLYHVNRSHAAPLSTTFSQSPHLDEIPTNPNYNLTNFTNLNGIITNNSPNIIDYVDTGLYIGSEAAAQDRELLSQNQITHIINLNGHNTTPAFPGSFEYFTVKMSDNVFEVLDEKFWNALEFLKNAIKNNGKVLVHCRRGISRSAALCVAYLMDTKKISYDEAFSYLKSHRLIVNINQGFVEQLKAREYSCKQKQRKFPPLLNLSKR</sequence>
<evidence type="ECO:0000256" key="2">
    <source>
        <dbReference type="ARBA" id="ARBA00013064"/>
    </source>
</evidence>
<dbReference type="InterPro" id="IPR020422">
    <property type="entry name" value="TYR_PHOSPHATASE_DUAL_dom"/>
</dbReference>
<dbReference type="PANTHER" id="PTHR10159:SF519">
    <property type="entry name" value="DUAL SPECIFICITY PROTEIN PHOSPHATASE MPK3"/>
    <property type="match status" value="1"/>
</dbReference>
<protein>
    <recommendedName>
        <fullName evidence="2">protein-tyrosine-phosphatase</fullName>
        <ecNumber evidence="2">3.1.3.48</ecNumber>
    </recommendedName>
</protein>
<evidence type="ECO:0000256" key="1">
    <source>
        <dbReference type="ARBA" id="ARBA00008601"/>
    </source>
</evidence>
<name>A0A1J4JJN6_9EUKA</name>
<dbReference type="GO" id="GO:0043409">
    <property type="term" value="P:negative regulation of MAPK cascade"/>
    <property type="evidence" value="ECO:0007669"/>
    <property type="project" value="TreeGrafter"/>
</dbReference>
<feature type="domain" description="Tyrosine specific protein phosphatases" evidence="6">
    <location>
        <begin position="289"/>
        <end position="346"/>
    </location>
</feature>
<dbReference type="PROSITE" id="PS00383">
    <property type="entry name" value="TYR_PHOSPHATASE_1"/>
    <property type="match status" value="1"/>
</dbReference>
<dbReference type="RefSeq" id="XP_068350868.1">
    <property type="nucleotide sequence ID" value="XM_068510564.1"/>
</dbReference>
<keyword evidence="8" id="KW-1185">Reference proteome</keyword>
<dbReference type="GeneID" id="94845268"/>
<evidence type="ECO:0000259" key="5">
    <source>
        <dbReference type="PROSITE" id="PS50054"/>
    </source>
</evidence>
<gene>
    <name evidence="7" type="ORF">TRFO_35974</name>
</gene>
<keyword evidence="4" id="KW-0904">Protein phosphatase</keyword>
<dbReference type="GO" id="GO:0005737">
    <property type="term" value="C:cytoplasm"/>
    <property type="evidence" value="ECO:0007669"/>
    <property type="project" value="TreeGrafter"/>
</dbReference>
<accession>A0A1J4JJN6</accession>
<dbReference type="GO" id="GO:0017017">
    <property type="term" value="F:MAP kinase tyrosine/serine/threonine phosphatase activity"/>
    <property type="evidence" value="ECO:0007669"/>
    <property type="project" value="TreeGrafter"/>
</dbReference>
<reference evidence="7" key="1">
    <citation type="submission" date="2016-10" db="EMBL/GenBank/DDBJ databases">
        <authorList>
            <person name="Benchimol M."/>
            <person name="Almeida L.G."/>
            <person name="Vasconcelos A.T."/>
            <person name="Perreira-Neves A."/>
            <person name="Rosa I.A."/>
            <person name="Tasca T."/>
            <person name="Bogo M.R."/>
            <person name="de Souza W."/>
        </authorList>
    </citation>
    <scope>NUCLEOTIDE SEQUENCE [LARGE SCALE GENOMIC DNA]</scope>
    <source>
        <strain evidence="7">K</strain>
    </source>
</reference>
<dbReference type="PROSITE" id="PS50054">
    <property type="entry name" value="TYR_PHOSPHATASE_DUAL"/>
    <property type="match status" value="1"/>
</dbReference>
<dbReference type="SUPFAM" id="SSF52799">
    <property type="entry name" value="(Phosphotyrosine protein) phosphatases II"/>
    <property type="match status" value="1"/>
</dbReference>
<dbReference type="GO" id="GO:0033550">
    <property type="term" value="F:MAP kinase tyrosine phosphatase activity"/>
    <property type="evidence" value="ECO:0007669"/>
    <property type="project" value="TreeGrafter"/>
</dbReference>
<dbReference type="Proteomes" id="UP000179807">
    <property type="component" value="Unassembled WGS sequence"/>
</dbReference>
<evidence type="ECO:0000259" key="6">
    <source>
        <dbReference type="PROSITE" id="PS50056"/>
    </source>
</evidence>
<proteinExistence type="inferred from homology"/>
<dbReference type="VEuPathDB" id="TrichDB:TRFO_35974"/>
<dbReference type="OrthoDB" id="165342at2759"/>
<dbReference type="PROSITE" id="PS50056">
    <property type="entry name" value="TYR_PHOSPHATASE_2"/>
    <property type="match status" value="1"/>
</dbReference>
<dbReference type="InterPro" id="IPR016130">
    <property type="entry name" value="Tyr_Pase_AS"/>
</dbReference>
<dbReference type="GO" id="GO:0008330">
    <property type="term" value="F:protein tyrosine/threonine phosphatase activity"/>
    <property type="evidence" value="ECO:0007669"/>
    <property type="project" value="TreeGrafter"/>
</dbReference>
<dbReference type="Gene3D" id="3.90.190.10">
    <property type="entry name" value="Protein tyrosine phosphatase superfamily"/>
    <property type="match status" value="1"/>
</dbReference>
<dbReference type="CDD" id="cd14498">
    <property type="entry name" value="DSP"/>
    <property type="match status" value="1"/>
</dbReference>
<dbReference type="AlphaFoldDB" id="A0A1J4JJN6"/>
<dbReference type="Pfam" id="PF00782">
    <property type="entry name" value="DSPc"/>
    <property type="match status" value="1"/>
</dbReference>
<dbReference type="SMART" id="SM00195">
    <property type="entry name" value="DSPc"/>
    <property type="match status" value="1"/>
</dbReference>
<comment type="caution">
    <text evidence="7">The sequence shown here is derived from an EMBL/GenBank/DDBJ whole genome shotgun (WGS) entry which is preliminary data.</text>
</comment>
<dbReference type="PANTHER" id="PTHR10159">
    <property type="entry name" value="DUAL SPECIFICITY PROTEIN PHOSPHATASE"/>
    <property type="match status" value="1"/>
</dbReference>
<organism evidence="7 8">
    <name type="scientific">Tritrichomonas foetus</name>
    <dbReference type="NCBI Taxonomy" id="1144522"/>
    <lineage>
        <taxon>Eukaryota</taxon>
        <taxon>Metamonada</taxon>
        <taxon>Parabasalia</taxon>
        <taxon>Tritrichomonadida</taxon>
        <taxon>Tritrichomonadidae</taxon>
        <taxon>Tritrichomonas</taxon>
    </lineage>
</organism>
<evidence type="ECO:0000313" key="8">
    <source>
        <dbReference type="Proteomes" id="UP000179807"/>
    </source>
</evidence>
<dbReference type="InterPro" id="IPR000387">
    <property type="entry name" value="Tyr_Pase_dom"/>
</dbReference>
<dbReference type="EMBL" id="MLAK01001097">
    <property type="protein sequence ID" value="OHS97731.1"/>
    <property type="molecule type" value="Genomic_DNA"/>
</dbReference>
<evidence type="ECO:0000256" key="4">
    <source>
        <dbReference type="ARBA" id="ARBA00022912"/>
    </source>
</evidence>
<evidence type="ECO:0000256" key="3">
    <source>
        <dbReference type="ARBA" id="ARBA00022801"/>
    </source>
</evidence>